<proteinExistence type="predicted"/>
<feature type="domain" description="Carbohydrate-binding" evidence="1">
    <location>
        <begin position="26"/>
        <end position="215"/>
    </location>
</feature>
<dbReference type="EMBL" id="CP055156">
    <property type="protein sequence ID" value="QNF32863.1"/>
    <property type="molecule type" value="Genomic_DNA"/>
</dbReference>
<organism evidence="2 3">
    <name type="scientific">Adhaeribacter swui</name>
    <dbReference type="NCBI Taxonomy" id="2086471"/>
    <lineage>
        <taxon>Bacteria</taxon>
        <taxon>Pseudomonadati</taxon>
        <taxon>Bacteroidota</taxon>
        <taxon>Cytophagia</taxon>
        <taxon>Cytophagales</taxon>
        <taxon>Hymenobacteraceae</taxon>
        <taxon>Adhaeribacter</taxon>
    </lineage>
</organism>
<accession>A0A7G7G6S9</accession>
<gene>
    <name evidence="2" type="ORF">HUW51_09000</name>
</gene>
<dbReference type="GO" id="GO:0004553">
    <property type="term" value="F:hydrolase activity, hydrolyzing O-glycosyl compounds"/>
    <property type="evidence" value="ECO:0007669"/>
    <property type="project" value="InterPro"/>
</dbReference>
<keyword evidence="3" id="KW-1185">Reference proteome</keyword>
<dbReference type="GO" id="GO:0016052">
    <property type="term" value="P:carbohydrate catabolic process"/>
    <property type="evidence" value="ECO:0007669"/>
    <property type="project" value="InterPro"/>
</dbReference>
<evidence type="ECO:0000313" key="2">
    <source>
        <dbReference type="EMBL" id="QNF32863.1"/>
    </source>
</evidence>
<dbReference type="GO" id="GO:0030246">
    <property type="term" value="F:carbohydrate binding"/>
    <property type="evidence" value="ECO:0007669"/>
    <property type="project" value="InterPro"/>
</dbReference>
<protein>
    <recommendedName>
        <fullName evidence="1">Carbohydrate-binding domain-containing protein</fullName>
    </recommendedName>
</protein>
<dbReference type="KEGG" id="aswu:HUW51_09000"/>
<dbReference type="InterPro" id="IPR010502">
    <property type="entry name" value="Carb-bd_dom_fam9"/>
</dbReference>
<sequence length="216" mass="25210">MKKLEVPYLPLLNRQSPLEEVAPELDNLEKNLLDNTPWAKYSYKPQVQFVLGYNHDCIFLKFYVDEEAVRAKFRNINDPVYKDSCVEFFISFNGEENYYNLEFNCLGTCRLGFGASRENRQLLPEEFIRKIKHSVILQKTALPNGERVTSWELTLLIPAEVFTQHAITTFQGINARGNFYKCGDELPRPHFVTWNNIYAPEPNFHLPEYFGGVQFV</sequence>
<dbReference type="Proteomes" id="UP000515237">
    <property type="component" value="Chromosome"/>
</dbReference>
<dbReference type="AlphaFoldDB" id="A0A7G7G6S9"/>
<dbReference type="SUPFAM" id="SSF49344">
    <property type="entry name" value="CBD9-like"/>
    <property type="match status" value="1"/>
</dbReference>
<dbReference type="Gene3D" id="2.60.40.1190">
    <property type="match status" value="1"/>
</dbReference>
<reference evidence="2 3" key="1">
    <citation type="journal article" date="2018" name="Int. J. Syst. Evol. Microbiol.">
        <title>Adhaeribacter swui sp. nov., isolated from wet mud.</title>
        <authorList>
            <person name="Kim D.U."/>
            <person name="Kim K.W."/>
            <person name="Kang M.S."/>
            <person name="Kim J.Y."/>
            <person name="Jang J.H."/>
            <person name="Kim M.K."/>
        </authorList>
    </citation>
    <scope>NUCLEOTIDE SEQUENCE [LARGE SCALE GENOMIC DNA]</scope>
    <source>
        <strain evidence="2 3">KCTC 52873</strain>
    </source>
</reference>
<dbReference type="RefSeq" id="WP_185273642.1">
    <property type="nucleotide sequence ID" value="NZ_CP055156.1"/>
</dbReference>
<dbReference type="CDD" id="cd09620">
    <property type="entry name" value="CBM9_like_3"/>
    <property type="match status" value="1"/>
</dbReference>
<evidence type="ECO:0000313" key="3">
    <source>
        <dbReference type="Proteomes" id="UP000515237"/>
    </source>
</evidence>
<dbReference type="Pfam" id="PF16011">
    <property type="entry name" value="CBM9_2"/>
    <property type="match status" value="1"/>
</dbReference>
<name>A0A7G7G6S9_9BACT</name>
<evidence type="ECO:0000259" key="1">
    <source>
        <dbReference type="Pfam" id="PF16011"/>
    </source>
</evidence>